<dbReference type="Pfam" id="PF00651">
    <property type="entry name" value="BTB"/>
    <property type="match status" value="1"/>
</dbReference>
<keyword evidence="2" id="KW-1185">Reference proteome</keyword>
<dbReference type="AlphaFoldDB" id="A0A2A6BPH3"/>
<evidence type="ECO:0000313" key="2">
    <source>
        <dbReference type="Proteomes" id="UP000005239"/>
    </source>
</evidence>
<dbReference type="Gene3D" id="2.60.210.10">
    <property type="entry name" value="Apoptosis, Tumor Necrosis Factor Receptor Associated Protein 2, Chain A"/>
    <property type="match status" value="1"/>
</dbReference>
<reference evidence="1" key="2">
    <citation type="submission" date="2022-06" db="UniProtKB">
        <authorList>
            <consortium name="EnsemblMetazoa"/>
        </authorList>
    </citation>
    <scope>IDENTIFICATION</scope>
    <source>
        <strain evidence="1">PS312</strain>
    </source>
</reference>
<accession>A0A8R1Y3R8</accession>
<proteinExistence type="predicted"/>
<dbReference type="InterPro" id="IPR008974">
    <property type="entry name" value="TRAF-like"/>
</dbReference>
<name>A0A2A6BPH3_PRIPA</name>
<reference evidence="2" key="1">
    <citation type="journal article" date="2008" name="Nat. Genet.">
        <title>The Pristionchus pacificus genome provides a unique perspective on nematode lifestyle and parasitism.</title>
        <authorList>
            <person name="Dieterich C."/>
            <person name="Clifton S.W."/>
            <person name="Schuster L.N."/>
            <person name="Chinwalla A."/>
            <person name="Delehaunty K."/>
            <person name="Dinkelacker I."/>
            <person name="Fulton L."/>
            <person name="Fulton R."/>
            <person name="Godfrey J."/>
            <person name="Minx P."/>
            <person name="Mitreva M."/>
            <person name="Roeseler W."/>
            <person name="Tian H."/>
            <person name="Witte H."/>
            <person name="Yang S.P."/>
            <person name="Wilson R.K."/>
            <person name="Sommer R.J."/>
        </authorList>
    </citation>
    <scope>NUCLEOTIDE SEQUENCE [LARGE SCALE GENOMIC DNA]</scope>
    <source>
        <strain evidence="2">PS312</strain>
    </source>
</reference>
<dbReference type="PANTHER" id="PTHR47022">
    <property type="entry name" value="BTB AND MATH DOMAIN-CONTAINING PROTEIN 36-RELATED"/>
    <property type="match status" value="1"/>
</dbReference>
<protein>
    <submittedName>
        <fullName evidence="1">BTB domain-containing protein</fullName>
    </submittedName>
</protein>
<dbReference type="InterPro" id="IPR002083">
    <property type="entry name" value="MATH/TRAF_dom"/>
</dbReference>
<evidence type="ECO:0000313" key="1">
    <source>
        <dbReference type="EnsemblMetazoa" id="PPA00682.1"/>
    </source>
</evidence>
<organism evidence="1 2">
    <name type="scientific">Pristionchus pacificus</name>
    <name type="common">Parasitic nematode worm</name>
    <dbReference type="NCBI Taxonomy" id="54126"/>
    <lineage>
        <taxon>Eukaryota</taxon>
        <taxon>Metazoa</taxon>
        <taxon>Ecdysozoa</taxon>
        <taxon>Nematoda</taxon>
        <taxon>Chromadorea</taxon>
        <taxon>Rhabditida</taxon>
        <taxon>Rhabditina</taxon>
        <taxon>Diplogasteromorpha</taxon>
        <taxon>Diplogasteroidea</taxon>
        <taxon>Neodiplogasteridae</taxon>
        <taxon>Pristionchus</taxon>
    </lineage>
</organism>
<dbReference type="PROSITE" id="PS50144">
    <property type="entry name" value="MATH"/>
    <property type="match status" value="1"/>
</dbReference>
<accession>A0A2A6BPH3</accession>
<dbReference type="SUPFAM" id="SSF49599">
    <property type="entry name" value="TRAF domain-like"/>
    <property type="match status" value="1"/>
</dbReference>
<dbReference type="InterPro" id="IPR011333">
    <property type="entry name" value="SKP1/BTB/POZ_sf"/>
</dbReference>
<dbReference type="InterPro" id="IPR000210">
    <property type="entry name" value="BTB/POZ_dom"/>
</dbReference>
<dbReference type="Gene3D" id="3.30.710.10">
    <property type="entry name" value="Potassium Channel Kv1.1, Chain A"/>
    <property type="match status" value="1"/>
</dbReference>
<dbReference type="SUPFAM" id="SSF54695">
    <property type="entry name" value="POZ domain"/>
    <property type="match status" value="1"/>
</dbReference>
<dbReference type="SMART" id="SM00061">
    <property type="entry name" value="MATH"/>
    <property type="match status" value="1"/>
</dbReference>
<gene>
    <name evidence="1" type="primary">WBGene00090236</name>
</gene>
<sequence length="313" mass="35805">MSAPPPAKRKCMAPIIDMNDYDEGTLKYTLSDVSKIATGTDKYFPIQYAGLFPWSVVIDRSDRGEGEGDWLGAFICCENQKASNIWLCDCTITFMIVNQDPTKTIRKELSKGRYSHEDNEELLTGIPKLEQWRVISDPAKGFIKDDAVTVEVLIKVKSVLANGFRDKISYDFFTPSEKADVVLSVEGKDFYVSKQVRIREFESLLRIVYRIDIATTNLTVEPILRLADMYDMKSVIDEAERTLLTTDWTALERKLLLANQYRLRNLLDQCITELSSCAKIHAIMKSQDYLRYSADLKVNLLERFTDLCMCKVP</sequence>
<dbReference type="Proteomes" id="UP000005239">
    <property type="component" value="Unassembled WGS sequence"/>
</dbReference>
<dbReference type="EnsemblMetazoa" id="PPA00682.1">
    <property type="protein sequence ID" value="PPA00682.1"/>
    <property type="gene ID" value="WBGene00090236"/>
</dbReference>
<dbReference type="Pfam" id="PF00917">
    <property type="entry name" value="MATH"/>
    <property type="match status" value="1"/>
</dbReference>
<dbReference type="PANTHER" id="PTHR47022:SF1">
    <property type="entry name" value="BTB AND MATH DOMAIN-CONTAINING PROTEIN 36-RELATED"/>
    <property type="match status" value="1"/>
</dbReference>
<dbReference type="OrthoDB" id="6130897at2759"/>